<name>A0ABS4GKA8_9BACL</name>
<dbReference type="InterPro" id="IPR028087">
    <property type="entry name" value="Tad_N"/>
</dbReference>
<feature type="transmembrane region" description="Helical" evidence="1">
    <location>
        <begin position="12"/>
        <end position="33"/>
    </location>
</feature>
<dbReference type="Proteomes" id="UP001519343">
    <property type="component" value="Unassembled WGS sequence"/>
</dbReference>
<reference evidence="3 4" key="1">
    <citation type="submission" date="2021-03" db="EMBL/GenBank/DDBJ databases">
        <title>Genomic Encyclopedia of Type Strains, Phase IV (KMG-IV): sequencing the most valuable type-strain genomes for metagenomic binning, comparative biology and taxonomic classification.</title>
        <authorList>
            <person name="Goeker M."/>
        </authorList>
    </citation>
    <scope>NUCLEOTIDE SEQUENCE [LARGE SCALE GENOMIC DNA]</scope>
    <source>
        <strain evidence="3 4">DSM 24738</strain>
    </source>
</reference>
<keyword evidence="1" id="KW-1133">Transmembrane helix</keyword>
<keyword evidence="4" id="KW-1185">Reference proteome</keyword>
<feature type="domain" description="Putative Flp pilus-assembly TadG-like N-terminal" evidence="2">
    <location>
        <begin position="9"/>
        <end position="55"/>
    </location>
</feature>
<evidence type="ECO:0000259" key="2">
    <source>
        <dbReference type="Pfam" id="PF13400"/>
    </source>
</evidence>
<dbReference type="EMBL" id="JAGGKT010000001">
    <property type="protein sequence ID" value="MBP1930701.1"/>
    <property type="molecule type" value="Genomic_DNA"/>
</dbReference>
<evidence type="ECO:0000256" key="1">
    <source>
        <dbReference type="SAM" id="Phobius"/>
    </source>
</evidence>
<organism evidence="3 4">
    <name type="scientific">Ammoniphilus resinae</name>
    <dbReference type="NCBI Taxonomy" id="861532"/>
    <lineage>
        <taxon>Bacteria</taxon>
        <taxon>Bacillati</taxon>
        <taxon>Bacillota</taxon>
        <taxon>Bacilli</taxon>
        <taxon>Bacillales</taxon>
        <taxon>Paenibacillaceae</taxon>
        <taxon>Aneurinibacillus group</taxon>
        <taxon>Ammoniphilus</taxon>
    </lineage>
</organism>
<proteinExistence type="predicted"/>
<gene>
    <name evidence="3" type="ORF">J2Z37_000688</name>
</gene>
<sequence>MTKLRDENGSISILAIYTVLLVVAATFLISHFFHGYVVKRQSQNVADSAALAAVQVLKEKYEEEMKQRVELELLDFWNEINFELADCLATGLTPCLTKEELVQDKIQNPDLEAKLLAYLLYPAGEIDWLLVMKEPYFAGEFTARKNGDVLYDVCRREASLIHSVSVDLASKNQGENQLSLTFPVEGEPKLLVEGSKKLEVDTIVQFSGDIPSASAAGISADFDIDVSHKTPFTF</sequence>
<dbReference type="Pfam" id="PF13400">
    <property type="entry name" value="Tad"/>
    <property type="match status" value="1"/>
</dbReference>
<keyword evidence="1" id="KW-0472">Membrane</keyword>
<evidence type="ECO:0000313" key="4">
    <source>
        <dbReference type="Proteomes" id="UP001519343"/>
    </source>
</evidence>
<evidence type="ECO:0000313" key="3">
    <source>
        <dbReference type="EMBL" id="MBP1930701.1"/>
    </source>
</evidence>
<accession>A0ABS4GKA8</accession>
<keyword evidence="1" id="KW-0812">Transmembrane</keyword>
<dbReference type="RefSeq" id="WP_209808776.1">
    <property type="nucleotide sequence ID" value="NZ_JAGGKT010000001.1"/>
</dbReference>
<protein>
    <recommendedName>
        <fullName evidence="2">Putative Flp pilus-assembly TadG-like N-terminal domain-containing protein</fullName>
    </recommendedName>
</protein>
<comment type="caution">
    <text evidence="3">The sequence shown here is derived from an EMBL/GenBank/DDBJ whole genome shotgun (WGS) entry which is preliminary data.</text>
</comment>